<accession>A0A0F9LNW8</accession>
<protein>
    <submittedName>
        <fullName evidence="1">Uncharacterized protein</fullName>
    </submittedName>
</protein>
<reference evidence="1" key="1">
    <citation type="journal article" date="2015" name="Nature">
        <title>Complex archaea that bridge the gap between prokaryotes and eukaryotes.</title>
        <authorList>
            <person name="Spang A."/>
            <person name="Saw J.H."/>
            <person name="Jorgensen S.L."/>
            <person name="Zaremba-Niedzwiedzka K."/>
            <person name="Martijn J."/>
            <person name="Lind A.E."/>
            <person name="van Eijk R."/>
            <person name="Schleper C."/>
            <person name="Guy L."/>
            <person name="Ettema T.J."/>
        </authorList>
    </citation>
    <scope>NUCLEOTIDE SEQUENCE</scope>
</reference>
<dbReference type="AlphaFoldDB" id="A0A0F9LNW8"/>
<evidence type="ECO:0000313" key="1">
    <source>
        <dbReference type="EMBL" id="KKM88921.1"/>
    </source>
</evidence>
<name>A0A0F9LNW8_9ZZZZ</name>
<gene>
    <name evidence="1" type="ORF">LCGC14_1253850</name>
</gene>
<organism evidence="1">
    <name type="scientific">marine sediment metagenome</name>
    <dbReference type="NCBI Taxonomy" id="412755"/>
    <lineage>
        <taxon>unclassified sequences</taxon>
        <taxon>metagenomes</taxon>
        <taxon>ecological metagenomes</taxon>
    </lineage>
</organism>
<proteinExistence type="predicted"/>
<comment type="caution">
    <text evidence="1">The sequence shown here is derived from an EMBL/GenBank/DDBJ whole genome shotgun (WGS) entry which is preliminary data.</text>
</comment>
<dbReference type="EMBL" id="LAZR01006896">
    <property type="protein sequence ID" value="KKM88921.1"/>
    <property type="molecule type" value="Genomic_DNA"/>
</dbReference>
<sequence length="50" mass="5510">MVTMDEMYGDGSDHEACEVCGNCIICRDCEKYGCGPDPIRSSEMKTINTT</sequence>